<dbReference type="PANTHER" id="PTHR36698">
    <property type="entry name" value="BLL5892 PROTEIN"/>
    <property type="match status" value="1"/>
</dbReference>
<name>A0A1H3STJ7_9RHOB</name>
<proteinExistence type="predicted"/>
<dbReference type="Pfam" id="PF02470">
    <property type="entry name" value="MlaD"/>
    <property type="match status" value="1"/>
</dbReference>
<sequence length="504" mass="52182">MEIKANFLLIGLFTLLGMGAVLGAFLWLGAVRLDRETAVYGVLFTDVSGLTVNGEVVYNGLPVGRVTDLRLYEQDPSLIYTRIEVEAETPIREDTMAQLSSQGVTGVAYVSLTGSTSNAPRLVTDNAAPPLIPSQQTGFQALLTDAPEMIADAAALIADLRGFVQPETRDKVARILTNLDAASGKLDETLDGMAGLTEGLASAATQIGGLGDTISALEGQVRDTLTNADAALIAAAEAFEAATPALEEAREVVDLTKTLLAEDAPQTLDAWRSGVGRLDAALASAETAFASLEQTSDRIEALASGDGTALLSSARAAMDAAAPALRDDLPAALADLRAAGTETRAALGRITEDIAGATDQLDPLATETRAAIASATELLDRAGPSLDRLDSALAAADSALTSAADTLRADIGPAMSDIRAAAAAVARDLPTLTARAESVLVDIGGAVAAVTPGLRTFGTSTLPEYGRLATDARSLIRNLSDVVRRIEQNPAGFIQGSQVPEYRR</sequence>
<gene>
    <name evidence="2" type="ORF">SAMN05444004_11347</name>
</gene>
<dbReference type="STRING" id="1244108.SAMN05444004_11347"/>
<protein>
    <submittedName>
        <fullName evidence="2">Phospholipid/cholesterol/gamma-HCH transport system substrate-binding protein</fullName>
    </submittedName>
</protein>
<evidence type="ECO:0000259" key="1">
    <source>
        <dbReference type="Pfam" id="PF02470"/>
    </source>
</evidence>
<accession>A0A1H3STJ7</accession>
<dbReference type="AlphaFoldDB" id="A0A1H3STJ7"/>
<dbReference type="Proteomes" id="UP000198914">
    <property type="component" value="Unassembled WGS sequence"/>
</dbReference>
<keyword evidence="3" id="KW-1185">Reference proteome</keyword>
<dbReference type="RefSeq" id="WP_092646828.1">
    <property type="nucleotide sequence ID" value="NZ_FNPX01000013.1"/>
</dbReference>
<feature type="domain" description="Mce/MlaD" evidence="1">
    <location>
        <begin position="40"/>
        <end position="113"/>
    </location>
</feature>
<reference evidence="3" key="1">
    <citation type="submission" date="2016-10" db="EMBL/GenBank/DDBJ databases">
        <authorList>
            <person name="Varghese N."/>
            <person name="Submissions S."/>
        </authorList>
    </citation>
    <scope>NUCLEOTIDE SEQUENCE [LARGE SCALE GENOMIC DNA]</scope>
    <source>
        <strain evidence="3">DSM 100420</strain>
    </source>
</reference>
<evidence type="ECO:0000313" key="2">
    <source>
        <dbReference type="EMBL" id="SDZ40449.1"/>
    </source>
</evidence>
<dbReference type="OrthoDB" id="9808689at2"/>
<dbReference type="InterPro" id="IPR003399">
    <property type="entry name" value="Mce/MlaD"/>
</dbReference>
<evidence type="ECO:0000313" key="3">
    <source>
        <dbReference type="Proteomes" id="UP000198914"/>
    </source>
</evidence>
<organism evidence="2 3">
    <name type="scientific">Jannaschia faecimaris</name>
    <dbReference type="NCBI Taxonomy" id="1244108"/>
    <lineage>
        <taxon>Bacteria</taxon>
        <taxon>Pseudomonadati</taxon>
        <taxon>Pseudomonadota</taxon>
        <taxon>Alphaproteobacteria</taxon>
        <taxon>Rhodobacterales</taxon>
        <taxon>Roseobacteraceae</taxon>
        <taxon>Jannaschia</taxon>
    </lineage>
</organism>
<dbReference type="EMBL" id="FNPX01000013">
    <property type="protein sequence ID" value="SDZ40449.1"/>
    <property type="molecule type" value="Genomic_DNA"/>
</dbReference>
<dbReference type="PANTHER" id="PTHR36698:SF3">
    <property type="entry name" value="ABC-TYPE TRANSPORT AUXILIARY LIPOPROTEIN COMPONENT DOMAIN-CONTAINING PROTEIN"/>
    <property type="match status" value="1"/>
</dbReference>